<feature type="domain" description="SWIM-type" evidence="2">
    <location>
        <begin position="116"/>
        <end position="151"/>
    </location>
</feature>
<sequence>MTQFSRTWWGKRFIRALESFSDQARLGRGRSYASGGRILKFEVAKGQITATVRGSINPYFGVYKEPRYETQIAIAPISTKDWSRIIQHLSSKASLVTKLLLGEVPDNIEESFAAVNKHLLPSTRKDFQTSCSCPDYANPCKHIAGLCYRFAAELDQNPFLLFELRGLSREALQAELAKSPLGKALSAQLTAEQLEPESTPTYYTELETVPLKGQTSLKEFWLGQKRLPQTIEVASHTSVPAILVKKQGDFPPFWHKDHSFLEVMEELYQRVRTKNRELI</sequence>
<evidence type="ECO:0000259" key="2">
    <source>
        <dbReference type="PROSITE" id="PS50966"/>
    </source>
</evidence>
<dbReference type="AlphaFoldDB" id="A0A6B3NMY3"/>
<organism evidence="3">
    <name type="scientific">Symploca sp. SIO1C4</name>
    <dbReference type="NCBI Taxonomy" id="2607765"/>
    <lineage>
        <taxon>Bacteria</taxon>
        <taxon>Bacillati</taxon>
        <taxon>Cyanobacteriota</taxon>
        <taxon>Cyanophyceae</taxon>
        <taxon>Coleofasciculales</taxon>
        <taxon>Coleofasciculaceae</taxon>
        <taxon>Symploca</taxon>
    </lineage>
</organism>
<name>A0A6B3NMY3_9CYAN</name>
<proteinExistence type="predicted"/>
<dbReference type="GO" id="GO:0008270">
    <property type="term" value="F:zinc ion binding"/>
    <property type="evidence" value="ECO:0007669"/>
    <property type="project" value="UniProtKB-KW"/>
</dbReference>
<dbReference type="Pfam" id="PF04434">
    <property type="entry name" value="SWIM"/>
    <property type="match status" value="1"/>
</dbReference>
<comment type="caution">
    <text evidence="3">The sequence shown here is derived from an EMBL/GenBank/DDBJ whole genome shotgun (WGS) entry which is preliminary data.</text>
</comment>
<reference evidence="3" key="1">
    <citation type="submission" date="2019-11" db="EMBL/GenBank/DDBJ databases">
        <title>Genomic insights into an expanded diversity of filamentous marine cyanobacteria reveals the extraordinary biosynthetic potential of Moorea and Okeania.</title>
        <authorList>
            <person name="Ferreira Leao T."/>
            <person name="Wang M."/>
            <person name="Moss N."/>
            <person name="Da Silva R."/>
            <person name="Sanders J."/>
            <person name="Nurk S."/>
            <person name="Gurevich A."/>
            <person name="Humphrey G."/>
            <person name="Reher R."/>
            <person name="Zhu Q."/>
            <person name="Belda-Ferre P."/>
            <person name="Glukhov E."/>
            <person name="Rex R."/>
            <person name="Dorrestein P.C."/>
            <person name="Knight R."/>
            <person name="Pevzner P."/>
            <person name="Gerwick W.H."/>
            <person name="Gerwick L."/>
        </authorList>
    </citation>
    <scope>NUCLEOTIDE SEQUENCE</scope>
    <source>
        <strain evidence="3">SIO1C4</strain>
    </source>
</reference>
<keyword evidence="1" id="KW-0862">Zinc</keyword>
<evidence type="ECO:0000256" key="1">
    <source>
        <dbReference type="PROSITE-ProRule" id="PRU00325"/>
    </source>
</evidence>
<keyword evidence="1" id="KW-0479">Metal-binding</keyword>
<accession>A0A6B3NMY3</accession>
<dbReference type="PANTHER" id="PTHR38133:SF1">
    <property type="entry name" value="SLR1429 PROTEIN"/>
    <property type="match status" value="1"/>
</dbReference>
<keyword evidence="1" id="KW-0863">Zinc-finger</keyword>
<dbReference type="InterPro" id="IPR007527">
    <property type="entry name" value="Znf_SWIM"/>
</dbReference>
<protein>
    <recommendedName>
        <fullName evidence="2">SWIM-type domain-containing protein</fullName>
    </recommendedName>
</protein>
<dbReference type="PROSITE" id="PS50966">
    <property type="entry name" value="ZF_SWIM"/>
    <property type="match status" value="1"/>
</dbReference>
<dbReference type="PANTHER" id="PTHR38133">
    <property type="entry name" value="SLR1429 PROTEIN"/>
    <property type="match status" value="1"/>
</dbReference>
<gene>
    <name evidence="3" type="ORF">F6J89_32975</name>
</gene>
<evidence type="ECO:0000313" key="3">
    <source>
        <dbReference type="EMBL" id="NER32285.1"/>
    </source>
</evidence>
<dbReference type="EMBL" id="JAAHFQ010001157">
    <property type="protein sequence ID" value="NER32285.1"/>
    <property type="molecule type" value="Genomic_DNA"/>
</dbReference>